<gene>
    <name evidence="3" type="ORF">APUU_11076S</name>
</gene>
<accession>A0A7R8AI90</accession>
<evidence type="ECO:0000313" key="4">
    <source>
        <dbReference type="Proteomes" id="UP000654913"/>
    </source>
</evidence>
<feature type="compositionally biased region" description="Basic and acidic residues" evidence="1">
    <location>
        <begin position="79"/>
        <end position="88"/>
    </location>
</feature>
<evidence type="ECO:0000256" key="1">
    <source>
        <dbReference type="SAM" id="MobiDB-lite"/>
    </source>
</evidence>
<dbReference type="PROSITE" id="PS50181">
    <property type="entry name" value="FBOX"/>
    <property type="match status" value="1"/>
</dbReference>
<dbReference type="SUPFAM" id="SSF81383">
    <property type="entry name" value="F-box domain"/>
    <property type="match status" value="1"/>
</dbReference>
<reference evidence="3" key="2">
    <citation type="submission" date="2021-02" db="EMBL/GenBank/DDBJ databases">
        <title>Aspergillus puulaauensis MK2 genome sequence.</title>
        <authorList>
            <person name="Futagami T."/>
            <person name="Mori K."/>
            <person name="Kadooka C."/>
            <person name="Tanaka T."/>
        </authorList>
    </citation>
    <scope>NUCLEOTIDE SEQUENCE</scope>
    <source>
        <strain evidence="3">MK2</strain>
    </source>
</reference>
<protein>
    <recommendedName>
        <fullName evidence="2">F-box domain-containing protein</fullName>
    </recommendedName>
</protein>
<sequence length="523" mass="59384">MVQPSSVVVSPAEDFTRCILCGCPTDTAFPVWLDVVRVRKPSPTPSMDRLLMQTVYARRGKVKLSDIFTKHHSSTLNVRPDRSIDWRQTDTNQPSRDDKSPRYPGGSYFILHEQCWQYAWGYFSQISVETLYDVLRSVPPPREPSYADPNDYYPCLPPSLSEIVKYARPMPMPSATVTARKDMDIDHDPFRRLPIELRSNIAIQLDTGTFFNLRYASRAMSVLFHDNGFWRSRMGWDDETRQVDWRQLYHATSDIGAKLDTTMRVREVVHWIEDMINADKGLNAPPLGFYGRASQSYHNDIWYTLSTAGKGKRIESADILVSVDTVGISMVSGSKVYEQESSSSWPGPHTEAATEIVALEFINKSGRSVVLGKKIRQATQLSSKELVAEVSKYERDKRYHRQSRCPYDGRGVHVRCDARFFRGFRMRYTSDGIHSVGVIQETARNATVATPLLHGYTARHALEYDMALDYVDTIVATFDGGKLVDLGLRGSGWRVPLDGRAPSVDGWDVDVLRYGTKIKNRTV</sequence>
<reference evidence="3" key="1">
    <citation type="submission" date="2021-01" db="EMBL/GenBank/DDBJ databases">
        <authorList>
            <consortium name="Aspergillus puulaauensis MK2 genome sequencing consortium"/>
            <person name="Kazuki M."/>
            <person name="Futagami T."/>
        </authorList>
    </citation>
    <scope>NUCLEOTIDE SEQUENCE</scope>
    <source>
        <strain evidence="3">MK2</strain>
    </source>
</reference>
<evidence type="ECO:0000259" key="2">
    <source>
        <dbReference type="PROSITE" id="PS50181"/>
    </source>
</evidence>
<proteinExistence type="predicted"/>
<dbReference type="RefSeq" id="XP_041550442.1">
    <property type="nucleotide sequence ID" value="XM_041694279.1"/>
</dbReference>
<dbReference type="InterPro" id="IPR001810">
    <property type="entry name" value="F-box_dom"/>
</dbReference>
<dbReference type="KEGG" id="apuu:APUU_11076S"/>
<dbReference type="EMBL" id="AP024443">
    <property type="protein sequence ID" value="BCS18248.1"/>
    <property type="molecule type" value="Genomic_DNA"/>
</dbReference>
<evidence type="ECO:0000313" key="3">
    <source>
        <dbReference type="EMBL" id="BCS18248.1"/>
    </source>
</evidence>
<name>A0A7R8AI90_9EURO</name>
<organism evidence="3 4">
    <name type="scientific">Aspergillus puulaauensis</name>
    <dbReference type="NCBI Taxonomy" id="1220207"/>
    <lineage>
        <taxon>Eukaryota</taxon>
        <taxon>Fungi</taxon>
        <taxon>Dikarya</taxon>
        <taxon>Ascomycota</taxon>
        <taxon>Pezizomycotina</taxon>
        <taxon>Eurotiomycetes</taxon>
        <taxon>Eurotiomycetidae</taxon>
        <taxon>Eurotiales</taxon>
        <taxon>Aspergillaceae</taxon>
        <taxon>Aspergillus</taxon>
    </lineage>
</organism>
<feature type="region of interest" description="Disordered" evidence="1">
    <location>
        <begin position="79"/>
        <end position="102"/>
    </location>
</feature>
<dbReference type="OrthoDB" id="5273847at2759"/>
<dbReference type="Proteomes" id="UP000654913">
    <property type="component" value="Chromosome 1"/>
</dbReference>
<dbReference type="AlphaFoldDB" id="A0A7R8AI90"/>
<dbReference type="GeneID" id="64968253"/>
<keyword evidence="4" id="KW-1185">Reference proteome</keyword>
<feature type="domain" description="F-box" evidence="2">
    <location>
        <begin position="187"/>
        <end position="233"/>
    </location>
</feature>
<dbReference type="InterPro" id="IPR036047">
    <property type="entry name" value="F-box-like_dom_sf"/>
</dbReference>